<dbReference type="RefSeq" id="WP_378776641.1">
    <property type="nucleotide sequence ID" value="NZ_JBHTMX010000192.1"/>
</dbReference>
<gene>
    <name evidence="3" type="ORF">ACFQ4O_14735</name>
</gene>
<sequence length="91" mass="10506">MTRYLAIAAVGLGLCAAVAPAQADPRDRDGRHRGDLRWAERPCCDARERRAPRRRDDEPNGPIYQSQEQVQQSMYDFSAGRRGNIKEYWRE</sequence>
<organism evidence="3 4">
    <name type="scientific">Methylopila musalis</name>
    <dbReference type="NCBI Taxonomy" id="1134781"/>
    <lineage>
        <taxon>Bacteria</taxon>
        <taxon>Pseudomonadati</taxon>
        <taxon>Pseudomonadota</taxon>
        <taxon>Alphaproteobacteria</taxon>
        <taxon>Hyphomicrobiales</taxon>
        <taxon>Methylopilaceae</taxon>
        <taxon>Methylopila</taxon>
    </lineage>
</organism>
<comment type="caution">
    <text evidence="3">The sequence shown here is derived from an EMBL/GenBank/DDBJ whole genome shotgun (WGS) entry which is preliminary data.</text>
</comment>
<protein>
    <submittedName>
        <fullName evidence="3">Uncharacterized protein</fullName>
    </submittedName>
</protein>
<dbReference type="Proteomes" id="UP001597171">
    <property type="component" value="Unassembled WGS sequence"/>
</dbReference>
<evidence type="ECO:0000313" key="4">
    <source>
        <dbReference type="Proteomes" id="UP001597171"/>
    </source>
</evidence>
<evidence type="ECO:0000256" key="1">
    <source>
        <dbReference type="SAM" id="MobiDB-lite"/>
    </source>
</evidence>
<name>A0ABW3ZA89_9HYPH</name>
<evidence type="ECO:0000256" key="2">
    <source>
        <dbReference type="SAM" id="SignalP"/>
    </source>
</evidence>
<evidence type="ECO:0000313" key="3">
    <source>
        <dbReference type="EMBL" id="MFD1333251.1"/>
    </source>
</evidence>
<feature type="chain" id="PRO_5045497567" evidence="2">
    <location>
        <begin position="24"/>
        <end position="91"/>
    </location>
</feature>
<feature type="compositionally biased region" description="Basic and acidic residues" evidence="1">
    <location>
        <begin position="47"/>
        <end position="58"/>
    </location>
</feature>
<feature type="signal peptide" evidence="2">
    <location>
        <begin position="1"/>
        <end position="23"/>
    </location>
</feature>
<keyword evidence="2" id="KW-0732">Signal</keyword>
<feature type="region of interest" description="Disordered" evidence="1">
    <location>
        <begin position="47"/>
        <end position="77"/>
    </location>
</feature>
<dbReference type="EMBL" id="JBHTMX010000192">
    <property type="protein sequence ID" value="MFD1333251.1"/>
    <property type="molecule type" value="Genomic_DNA"/>
</dbReference>
<feature type="compositionally biased region" description="Polar residues" evidence="1">
    <location>
        <begin position="63"/>
        <end position="75"/>
    </location>
</feature>
<keyword evidence="4" id="KW-1185">Reference proteome</keyword>
<reference evidence="4" key="1">
    <citation type="journal article" date="2019" name="Int. J. Syst. Evol. Microbiol.">
        <title>The Global Catalogue of Microorganisms (GCM) 10K type strain sequencing project: providing services to taxonomists for standard genome sequencing and annotation.</title>
        <authorList>
            <consortium name="The Broad Institute Genomics Platform"/>
            <consortium name="The Broad Institute Genome Sequencing Center for Infectious Disease"/>
            <person name="Wu L."/>
            <person name="Ma J."/>
        </authorList>
    </citation>
    <scope>NUCLEOTIDE SEQUENCE [LARGE SCALE GENOMIC DNA]</scope>
    <source>
        <strain evidence="4">CCUG 61696</strain>
    </source>
</reference>
<accession>A0ABW3ZA89</accession>
<proteinExistence type="predicted"/>